<evidence type="ECO:0000313" key="1">
    <source>
        <dbReference type="EMBL" id="MFC4346544.1"/>
    </source>
</evidence>
<dbReference type="RefSeq" id="WP_156432014.1">
    <property type="nucleotide sequence ID" value="NZ_JBHSCR010000001.1"/>
</dbReference>
<dbReference type="Gene3D" id="3.40.50.2300">
    <property type="match status" value="1"/>
</dbReference>
<keyword evidence="2" id="KW-1185">Reference proteome</keyword>
<evidence type="ECO:0008006" key="3">
    <source>
        <dbReference type="Google" id="ProtNLM"/>
    </source>
</evidence>
<dbReference type="EMBL" id="JBHSCR010000001">
    <property type="protein sequence ID" value="MFC4346544.1"/>
    <property type="molecule type" value="Genomic_DNA"/>
</dbReference>
<accession>A0ABV8U6S1</accession>
<dbReference type="Proteomes" id="UP001595776">
    <property type="component" value="Unassembled WGS sequence"/>
</dbReference>
<proteinExistence type="predicted"/>
<dbReference type="SUPFAM" id="SSF52172">
    <property type="entry name" value="CheY-like"/>
    <property type="match status" value="1"/>
</dbReference>
<gene>
    <name evidence="1" type="ORF">ACFO5Q_01630</name>
</gene>
<reference evidence="2" key="1">
    <citation type="journal article" date="2019" name="Int. J. Syst. Evol. Microbiol.">
        <title>The Global Catalogue of Microorganisms (GCM) 10K type strain sequencing project: providing services to taxonomists for standard genome sequencing and annotation.</title>
        <authorList>
            <consortium name="The Broad Institute Genomics Platform"/>
            <consortium name="The Broad Institute Genome Sequencing Center for Infectious Disease"/>
            <person name="Wu L."/>
            <person name="Ma J."/>
        </authorList>
    </citation>
    <scope>NUCLEOTIDE SEQUENCE [LARGE SCALE GENOMIC DNA]</scope>
    <source>
        <strain evidence="2">CGMCC 1.15304</strain>
    </source>
</reference>
<dbReference type="InterPro" id="IPR011006">
    <property type="entry name" value="CheY-like_superfamily"/>
</dbReference>
<evidence type="ECO:0000313" key="2">
    <source>
        <dbReference type="Proteomes" id="UP001595776"/>
    </source>
</evidence>
<protein>
    <recommendedName>
        <fullName evidence="3">Response regulatory domain-containing protein</fullName>
    </recommendedName>
</protein>
<name>A0ABV8U6S1_9PROT</name>
<sequence length="117" mass="12622">MSDDEERALLTNILSLLGNTTVTEATNEQKAFSALSGGKLDMIFLRLGHLEPDPQQVLGKIFATQSDAALFVFSAEGFSCDAFEKQAQTYGLRVAGCFAEPFSLSALAGRIVDFNPQ</sequence>
<organism evidence="1 2">
    <name type="scientific">Kordiimonas lipolytica</name>
    <dbReference type="NCBI Taxonomy" id="1662421"/>
    <lineage>
        <taxon>Bacteria</taxon>
        <taxon>Pseudomonadati</taxon>
        <taxon>Pseudomonadota</taxon>
        <taxon>Alphaproteobacteria</taxon>
        <taxon>Kordiimonadales</taxon>
        <taxon>Kordiimonadaceae</taxon>
        <taxon>Kordiimonas</taxon>
    </lineage>
</organism>
<comment type="caution">
    <text evidence="1">The sequence shown here is derived from an EMBL/GenBank/DDBJ whole genome shotgun (WGS) entry which is preliminary data.</text>
</comment>